<keyword evidence="2" id="KW-0862">Zinc</keyword>
<sequence>MRRCLELAAMAKSRGRTAVGAIIVRGHEIIAEGVESSEEFPAMIAHAEIVALIRASDITGTKDLNGCVMYTTVEPCFMCSFLIRETKIAEVVYGVAAGQIGGTNPEMPLLTTDKIGRWGVMVNLRGGVLEQECAAMLKRS</sequence>
<dbReference type="InterPro" id="IPR016193">
    <property type="entry name" value="Cytidine_deaminase-like"/>
</dbReference>
<dbReference type="InterPro" id="IPR016192">
    <property type="entry name" value="APOBEC/CMP_deaminase_Zn-bd"/>
</dbReference>
<name>A0ABS9KRU6_9BACT</name>
<keyword evidence="1" id="KW-0479">Metal-binding</keyword>
<dbReference type="SUPFAM" id="SSF53927">
    <property type="entry name" value="Cytidine deaminase-like"/>
    <property type="match status" value="1"/>
</dbReference>
<feature type="domain" description="CMP/dCMP-type deaminase" evidence="3">
    <location>
        <begin position="1"/>
        <end position="104"/>
    </location>
</feature>
<evidence type="ECO:0000256" key="1">
    <source>
        <dbReference type="ARBA" id="ARBA00022723"/>
    </source>
</evidence>
<gene>
    <name evidence="4" type="ORF">LZZ85_12030</name>
</gene>
<dbReference type="PANTHER" id="PTHR11079">
    <property type="entry name" value="CYTOSINE DEAMINASE FAMILY MEMBER"/>
    <property type="match status" value="1"/>
</dbReference>
<proteinExistence type="predicted"/>
<accession>A0ABS9KRU6</accession>
<dbReference type="Gene3D" id="3.40.140.10">
    <property type="entry name" value="Cytidine Deaminase, domain 2"/>
    <property type="match status" value="1"/>
</dbReference>
<dbReference type="PANTHER" id="PTHR11079:SF162">
    <property type="entry name" value="RIBOFLAVIN BIOSYNTHESIS PROTEIN PYRD, CHLOROPLASTIC"/>
    <property type="match status" value="1"/>
</dbReference>
<dbReference type="PROSITE" id="PS51747">
    <property type="entry name" value="CYT_DCMP_DEAMINASES_2"/>
    <property type="match status" value="1"/>
</dbReference>
<evidence type="ECO:0000256" key="2">
    <source>
        <dbReference type="ARBA" id="ARBA00022833"/>
    </source>
</evidence>
<comment type="caution">
    <text evidence="4">The sequence shown here is derived from an EMBL/GenBank/DDBJ whole genome shotgun (WGS) entry which is preliminary data.</text>
</comment>
<dbReference type="EMBL" id="JAKLTR010000006">
    <property type="protein sequence ID" value="MCG2615017.1"/>
    <property type="molecule type" value="Genomic_DNA"/>
</dbReference>
<evidence type="ECO:0000313" key="5">
    <source>
        <dbReference type="Proteomes" id="UP001165367"/>
    </source>
</evidence>
<keyword evidence="5" id="KW-1185">Reference proteome</keyword>
<evidence type="ECO:0000259" key="3">
    <source>
        <dbReference type="PROSITE" id="PS51747"/>
    </source>
</evidence>
<dbReference type="CDD" id="cd01285">
    <property type="entry name" value="nucleoside_deaminase"/>
    <property type="match status" value="1"/>
</dbReference>
<evidence type="ECO:0000313" key="4">
    <source>
        <dbReference type="EMBL" id="MCG2615017.1"/>
    </source>
</evidence>
<dbReference type="Pfam" id="PF00383">
    <property type="entry name" value="dCMP_cyt_deam_1"/>
    <property type="match status" value="1"/>
</dbReference>
<dbReference type="Proteomes" id="UP001165367">
    <property type="component" value="Unassembled WGS sequence"/>
</dbReference>
<reference evidence="4" key="1">
    <citation type="submission" date="2022-01" db="EMBL/GenBank/DDBJ databases">
        <authorList>
            <person name="Jo J.-H."/>
            <person name="Im W.-T."/>
        </authorList>
    </citation>
    <scope>NUCLEOTIDE SEQUENCE</scope>
    <source>
        <strain evidence="4">NA20</strain>
    </source>
</reference>
<protein>
    <submittedName>
        <fullName evidence="4">Nucleoside deaminase</fullName>
    </submittedName>
</protein>
<dbReference type="InterPro" id="IPR002125">
    <property type="entry name" value="CMP_dCMP_dom"/>
</dbReference>
<organism evidence="4 5">
    <name type="scientific">Terrimonas ginsenosidimutans</name>
    <dbReference type="NCBI Taxonomy" id="2908004"/>
    <lineage>
        <taxon>Bacteria</taxon>
        <taxon>Pseudomonadati</taxon>
        <taxon>Bacteroidota</taxon>
        <taxon>Chitinophagia</taxon>
        <taxon>Chitinophagales</taxon>
        <taxon>Chitinophagaceae</taxon>
        <taxon>Terrimonas</taxon>
    </lineage>
</organism>
<dbReference type="PROSITE" id="PS00903">
    <property type="entry name" value="CYT_DCMP_DEAMINASES_1"/>
    <property type="match status" value="1"/>
</dbReference>